<dbReference type="GO" id="GO:0008270">
    <property type="term" value="F:zinc ion binding"/>
    <property type="evidence" value="ECO:0007669"/>
    <property type="project" value="InterPro"/>
</dbReference>
<evidence type="ECO:0000313" key="8">
    <source>
        <dbReference type="EMBL" id="KIW63281.1"/>
    </source>
</evidence>
<dbReference type="SMART" id="SM00906">
    <property type="entry name" value="Fungal_trans"/>
    <property type="match status" value="1"/>
</dbReference>
<dbReference type="AlphaFoldDB" id="A0A0D2CDV4"/>
<dbReference type="InterPro" id="IPR007219">
    <property type="entry name" value="XnlR_reg_dom"/>
</dbReference>
<evidence type="ECO:0000256" key="1">
    <source>
        <dbReference type="ARBA" id="ARBA00022833"/>
    </source>
</evidence>
<reference evidence="8 9" key="1">
    <citation type="submission" date="2015-01" db="EMBL/GenBank/DDBJ databases">
        <title>The Genome Sequence of Capronia semiimmersa CBS27337.</title>
        <authorList>
            <consortium name="The Broad Institute Genomics Platform"/>
            <person name="Cuomo C."/>
            <person name="de Hoog S."/>
            <person name="Gorbushina A."/>
            <person name="Stielow B."/>
            <person name="Teixiera M."/>
            <person name="Abouelleil A."/>
            <person name="Chapman S.B."/>
            <person name="Priest M."/>
            <person name="Young S.K."/>
            <person name="Wortman J."/>
            <person name="Nusbaum C."/>
            <person name="Birren B."/>
        </authorList>
    </citation>
    <scope>NUCLEOTIDE SEQUENCE [LARGE SCALE GENOMIC DNA]</scope>
    <source>
        <strain evidence="8 9">CBS 27337</strain>
    </source>
</reference>
<dbReference type="PANTHER" id="PTHR47171">
    <property type="entry name" value="FARA-RELATED"/>
    <property type="match status" value="1"/>
</dbReference>
<keyword evidence="4" id="KW-0804">Transcription</keyword>
<dbReference type="HOGENOM" id="CLU_006329_4_2_1"/>
<dbReference type="Pfam" id="PF04082">
    <property type="entry name" value="Fungal_trans"/>
    <property type="match status" value="1"/>
</dbReference>
<evidence type="ECO:0000256" key="3">
    <source>
        <dbReference type="ARBA" id="ARBA00023125"/>
    </source>
</evidence>
<dbReference type="EMBL" id="KN846962">
    <property type="protein sequence ID" value="KIW63281.1"/>
    <property type="molecule type" value="Genomic_DNA"/>
</dbReference>
<evidence type="ECO:0000256" key="2">
    <source>
        <dbReference type="ARBA" id="ARBA00023015"/>
    </source>
</evidence>
<dbReference type="InterPro" id="IPR052073">
    <property type="entry name" value="Amide_Lactam_Regulators"/>
</dbReference>
<keyword evidence="3" id="KW-0238">DNA-binding</keyword>
<dbReference type="GO" id="GO:0003677">
    <property type="term" value="F:DNA binding"/>
    <property type="evidence" value="ECO:0007669"/>
    <property type="project" value="UniProtKB-KW"/>
</dbReference>
<dbReference type="STRING" id="5601.A0A0D2CDV4"/>
<feature type="region of interest" description="Disordered" evidence="6">
    <location>
        <begin position="572"/>
        <end position="598"/>
    </location>
</feature>
<evidence type="ECO:0000259" key="7">
    <source>
        <dbReference type="SMART" id="SM00906"/>
    </source>
</evidence>
<keyword evidence="9" id="KW-1185">Reference proteome</keyword>
<protein>
    <recommendedName>
        <fullName evidence="7">Xylanolytic transcriptional activator regulatory domain-containing protein</fullName>
    </recommendedName>
</protein>
<dbReference type="Proteomes" id="UP000054266">
    <property type="component" value="Unassembled WGS sequence"/>
</dbReference>
<keyword evidence="2" id="KW-0805">Transcription regulation</keyword>
<evidence type="ECO:0000313" key="9">
    <source>
        <dbReference type="Proteomes" id="UP000054266"/>
    </source>
</evidence>
<dbReference type="CDD" id="cd12148">
    <property type="entry name" value="fungal_TF_MHR"/>
    <property type="match status" value="1"/>
</dbReference>
<gene>
    <name evidence="8" type="ORF">PV04_10140</name>
</gene>
<name>A0A0D2CDV4_9EURO</name>
<keyword evidence="5" id="KW-0539">Nucleus</keyword>
<keyword evidence="1" id="KW-0862">Zinc</keyword>
<proteinExistence type="predicted"/>
<feature type="domain" description="Xylanolytic transcriptional activator regulatory" evidence="7">
    <location>
        <begin position="287"/>
        <end position="359"/>
    </location>
</feature>
<dbReference type="GO" id="GO:0006351">
    <property type="term" value="P:DNA-templated transcription"/>
    <property type="evidence" value="ECO:0007669"/>
    <property type="project" value="InterPro"/>
</dbReference>
<evidence type="ECO:0000256" key="6">
    <source>
        <dbReference type="SAM" id="MobiDB-lite"/>
    </source>
</evidence>
<organism evidence="8 9">
    <name type="scientific">Phialophora macrospora</name>
    <dbReference type="NCBI Taxonomy" id="1851006"/>
    <lineage>
        <taxon>Eukaryota</taxon>
        <taxon>Fungi</taxon>
        <taxon>Dikarya</taxon>
        <taxon>Ascomycota</taxon>
        <taxon>Pezizomycotina</taxon>
        <taxon>Eurotiomycetes</taxon>
        <taxon>Chaetothyriomycetidae</taxon>
        <taxon>Chaetothyriales</taxon>
        <taxon>Herpotrichiellaceae</taxon>
        <taxon>Phialophora</taxon>
    </lineage>
</organism>
<feature type="compositionally biased region" description="Polar residues" evidence="6">
    <location>
        <begin position="579"/>
        <end position="593"/>
    </location>
</feature>
<evidence type="ECO:0000256" key="5">
    <source>
        <dbReference type="ARBA" id="ARBA00023242"/>
    </source>
</evidence>
<evidence type="ECO:0000256" key="4">
    <source>
        <dbReference type="ARBA" id="ARBA00023163"/>
    </source>
</evidence>
<sequence>MSGNPCVQYEKHRPQRRPALKPLASHEAMVGDAQTTAPAATLAREEERPPLHYQSPPATSTRELAAAATIPTSPQQATPHGKGTDLSTGSPTSLIHIDDSTVKRSLVEMLSQDDVDSRIMQSGVRIAYVGQEYSNINYLIRHRAKDRSVHHFPASQISRHYTSHELERIPKEAFTLPSRALVDELLEQYLIHVNPGFPILDEEIFMTQYRARDPRNPPSLLVLQAVLMVGAHVARDRPDRDALKAMFFRRAKMLFDARFEWNRDVVVQAALLLTWHSEGVEDVGANSYHWVGIAARTALGMGMHRDCGPSTLVAHDRRIWRRLFWILVQFDVMVSLSYGRPQAINLDECDVPPLTAADFDGVGPLAQVDFVMQHTDLCARISRIMRDHFHLRQSQREHTHQDSLMIADEILADWWSCLPTSLRPRSPDSTIWSKTLLLTYNNFLILLHRPPPGKVSSTSMQRLNDSDICSFSANTITDLFDQLHRNNEIRFLWISSVNVLFTTLIQLSAEMRTANPILAVDALRRFDVARDCLRSLAEYWLNAEIILRLFEESSERLQQELKIGKARKFPNGTAKQGKGTANDTGTNTETVDGSTGLDESGCDDLSNIDWRDLYIYNQDALQMAEGQNANVEWGDQYWDNSGLFLPDAVDTFPP</sequence>
<accession>A0A0D2CDV4</accession>
<feature type="region of interest" description="Disordered" evidence="6">
    <location>
        <begin position="1"/>
        <end position="95"/>
    </location>
</feature>
<dbReference type="PANTHER" id="PTHR47171:SF4">
    <property type="entry name" value="ACETAMIDASE REGULATORY PROTEIN"/>
    <property type="match status" value="1"/>
</dbReference>